<evidence type="ECO:0000256" key="1">
    <source>
        <dbReference type="SAM" id="MobiDB-lite"/>
    </source>
</evidence>
<dbReference type="SUPFAM" id="SSF53098">
    <property type="entry name" value="Ribonuclease H-like"/>
    <property type="match status" value="1"/>
</dbReference>
<dbReference type="Proteomes" id="UP000250086">
    <property type="component" value="Unassembled WGS sequence"/>
</dbReference>
<dbReference type="GO" id="GO:0015074">
    <property type="term" value="P:DNA integration"/>
    <property type="evidence" value="ECO:0007669"/>
    <property type="project" value="InterPro"/>
</dbReference>
<dbReference type="Gene3D" id="3.30.420.10">
    <property type="entry name" value="Ribonuclease H-like superfamily/Ribonuclease H"/>
    <property type="match status" value="1"/>
</dbReference>
<dbReference type="InterPro" id="IPR009057">
    <property type="entry name" value="Homeodomain-like_sf"/>
</dbReference>
<feature type="region of interest" description="Disordered" evidence="1">
    <location>
        <begin position="491"/>
        <end position="517"/>
    </location>
</feature>
<dbReference type="InterPro" id="IPR001584">
    <property type="entry name" value="Integrase_cat-core"/>
</dbReference>
<dbReference type="RefSeq" id="WP_113744118.1">
    <property type="nucleotide sequence ID" value="NZ_UAPV01000001.1"/>
</dbReference>
<feature type="compositionally biased region" description="Polar residues" evidence="1">
    <location>
        <begin position="494"/>
        <end position="510"/>
    </location>
</feature>
<evidence type="ECO:0000313" key="4">
    <source>
        <dbReference type="Proteomes" id="UP000250086"/>
    </source>
</evidence>
<keyword evidence="4" id="KW-1185">Reference proteome</keyword>
<evidence type="ECO:0000259" key="2">
    <source>
        <dbReference type="PROSITE" id="PS50994"/>
    </source>
</evidence>
<dbReference type="EMBL" id="UAPV01000001">
    <property type="protein sequence ID" value="SPT70003.1"/>
    <property type="molecule type" value="Genomic_DNA"/>
</dbReference>
<feature type="domain" description="Integrase catalytic" evidence="2">
    <location>
        <begin position="163"/>
        <end position="341"/>
    </location>
</feature>
<dbReference type="InterPro" id="IPR055247">
    <property type="entry name" value="InsJ-like_HTH"/>
</dbReference>
<reference evidence="3 4" key="1">
    <citation type="submission" date="2018-06" db="EMBL/GenBank/DDBJ databases">
        <authorList>
            <consortium name="Pathogen Informatics"/>
            <person name="Doyle S."/>
        </authorList>
    </citation>
    <scope>NUCLEOTIDE SEQUENCE [LARGE SCALE GENOMIC DNA]</scope>
    <source>
        <strain evidence="3 4">NCTC13093</strain>
    </source>
</reference>
<dbReference type="GO" id="GO:0003676">
    <property type="term" value="F:nucleic acid binding"/>
    <property type="evidence" value="ECO:0007669"/>
    <property type="project" value="InterPro"/>
</dbReference>
<accession>A0A2X0V8A7</accession>
<gene>
    <name evidence="3" type="ORF">NCTC13093_01401</name>
</gene>
<sequence length="517" mass="59410">MTNIKQRIKDLNDDPKSYRMRVIAPIVSLKKDANGKNSKERVAMIKQIAAEQCLSVRTIERWVDQYEQFGLQGLEPKYKKFRSDIRRFISFESLLDEAIVLRRQCPTISVVEIIKCLEEKHQNIKGIIKRSTLQRHLQQKGFSRGELLREREKGGTAFFGAYRKKLPMEQVQADIKIAGKSFCVNEQGMPVTPYIHLWMDNASRMILVATISDTQDNSLVLSSFRELVTGYGIPMSILTDQGSVYKSAAMEHCTSTLGVPHKRSKPYKPQSKGAIERLNGTLDKVLKQLEGMNNVKLSMVELLVKQWVAEYNETPHSALTENMGTDAEVTLSPKEYFYKYIEPVARPVDDIVNLAFTMEYSRKVLKDGVIHIKGRYYKLPANSAKSGEYVVVHCSLVGNSVELVQELTEEEKKENLSQSMYKFIPLYEREIKENIDFTERASDRSEDMPQSLPDEIKPTIQRLARRLYKDRDLYTTEKDFEEQLRKELFHQGPASYSTEPGNSSLYNKSSIKTDKDK</sequence>
<dbReference type="PANTHER" id="PTHR35004:SF6">
    <property type="entry name" value="TRANSPOSASE"/>
    <property type="match status" value="1"/>
</dbReference>
<dbReference type="Pfam" id="PF13518">
    <property type="entry name" value="HTH_28"/>
    <property type="match status" value="1"/>
</dbReference>
<dbReference type="PROSITE" id="PS50994">
    <property type="entry name" value="INTEGRASE"/>
    <property type="match status" value="1"/>
</dbReference>
<dbReference type="InterPro" id="IPR012337">
    <property type="entry name" value="RNaseH-like_sf"/>
</dbReference>
<dbReference type="InterPro" id="IPR036397">
    <property type="entry name" value="RNaseH_sf"/>
</dbReference>
<evidence type="ECO:0000313" key="3">
    <source>
        <dbReference type="EMBL" id="SPT70003.1"/>
    </source>
</evidence>
<dbReference type="AlphaFoldDB" id="A0A2X0V8A7"/>
<dbReference type="SUPFAM" id="SSF46689">
    <property type="entry name" value="Homeodomain-like"/>
    <property type="match status" value="1"/>
</dbReference>
<dbReference type="Pfam" id="PF00665">
    <property type="entry name" value="rve"/>
    <property type="match status" value="1"/>
</dbReference>
<proteinExistence type="predicted"/>
<protein>
    <submittedName>
        <fullName evidence="3">Integrase core domain</fullName>
    </submittedName>
</protein>
<organism evidence="3 4">
    <name type="scientific">Anaerobiospirillum thomasii</name>
    <dbReference type="NCBI Taxonomy" id="179995"/>
    <lineage>
        <taxon>Bacteria</taxon>
        <taxon>Pseudomonadati</taxon>
        <taxon>Pseudomonadota</taxon>
        <taxon>Gammaproteobacteria</taxon>
        <taxon>Aeromonadales</taxon>
        <taxon>Succinivibrionaceae</taxon>
        <taxon>Anaerobiospirillum</taxon>
    </lineage>
</organism>
<name>A0A2X0V8A7_9GAMM</name>
<dbReference type="PANTHER" id="PTHR35004">
    <property type="entry name" value="TRANSPOSASE RV3428C-RELATED"/>
    <property type="match status" value="1"/>
</dbReference>